<dbReference type="FunFam" id="1.10.287.950:FF:000001">
    <property type="entry name" value="Methyl-accepting chemotaxis sensory transducer"/>
    <property type="match status" value="1"/>
</dbReference>
<feature type="domain" description="HAMP" evidence="8">
    <location>
        <begin position="218"/>
        <end position="271"/>
    </location>
</feature>
<dbReference type="InterPro" id="IPR051310">
    <property type="entry name" value="MCP_chemotaxis"/>
</dbReference>
<dbReference type="OrthoDB" id="3378718at2"/>
<evidence type="ECO:0000256" key="3">
    <source>
        <dbReference type="ARBA" id="ARBA00029447"/>
    </source>
</evidence>
<dbReference type="Gene3D" id="1.10.287.950">
    <property type="entry name" value="Methyl-accepting chemotaxis protein"/>
    <property type="match status" value="1"/>
</dbReference>
<dbReference type="Gene3D" id="6.10.340.10">
    <property type="match status" value="1"/>
</dbReference>
<dbReference type="PANTHER" id="PTHR43531:SF11">
    <property type="entry name" value="METHYL-ACCEPTING CHEMOTAXIS PROTEIN 3"/>
    <property type="match status" value="1"/>
</dbReference>
<dbReference type="AlphaFoldDB" id="A0A285UXG1"/>
<dbReference type="CDD" id="cd06225">
    <property type="entry name" value="HAMP"/>
    <property type="match status" value="1"/>
</dbReference>
<dbReference type="PANTHER" id="PTHR43531">
    <property type="entry name" value="PROTEIN ICFG"/>
    <property type="match status" value="1"/>
</dbReference>
<evidence type="ECO:0000256" key="4">
    <source>
        <dbReference type="PROSITE-ProRule" id="PRU00284"/>
    </source>
</evidence>
<keyword evidence="6" id="KW-0812">Transmembrane</keyword>
<dbReference type="SMART" id="SM00283">
    <property type="entry name" value="MA"/>
    <property type="match status" value="1"/>
</dbReference>
<dbReference type="SUPFAM" id="SSF103190">
    <property type="entry name" value="Sensory domain-like"/>
    <property type="match status" value="1"/>
</dbReference>
<feature type="domain" description="Methyl-accepting transducer" evidence="7">
    <location>
        <begin position="356"/>
        <end position="585"/>
    </location>
</feature>
<feature type="region of interest" description="Disordered" evidence="5">
    <location>
        <begin position="361"/>
        <end position="387"/>
    </location>
</feature>
<dbReference type="InterPro" id="IPR004089">
    <property type="entry name" value="MCPsignal_dom"/>
</dbReference>
<protein>
    <submittedName>
        <fullName evidence="9">Methyl-accepting chemotaxis protein</fullName>
    </submittedName>
</protein>
<dbReference type="SUPFAM" id="SSF158472">
    <property type="entry name" value="HAMP domain-like"/>
    <property type="match status" value="1"/>
</dbReference>
<dbReference type="Proteomes" id="UP000219167">
    <property type="component" value="Unassembled WGS sequence"/>
</dbReference>
<dbReference type="EMBL" id="OBQD01000015">
    <property type="protein sequence ID" value="SOC45426.1"/>
    <property type="molecule type" value="Genomic_DNA"/>
</dbReference>
<evidence type="ECO:0000313" key="10">
    <source>
        <dbReference type="Proteomes" id="UP000219167"/>
    </source>
</evidence>
<name>A0A285UXG1_9HYPH</name>
<evidence type="ECO:0000259" key="8">
    <source>
        <dbReference type="PROSITE" id="PS50885"/>
    </source>
</evidence>
<dbReference type="InterPro" id="IPR033462">
    <property type="entry name" value="Cache_3-Cache_2"/>
</dbReference>
<dbReference type="GO" id="GO:0016020">
    <property type="term" value="C:membrane"/>
    <property type="evidence" value="ECO:0007669"/>
    <property type="project" value="UniProtKB-SubCell"/>
</dbReference>
<keyword evidence="6" id="KW-1133">Transmembrane helix</keyword>
<gene>
    <name evidence="9" type="ORF">SAMN05892877_115106</name>
</gene>
<evidence type="ECO:0000256" key="6">
    <source>
        <dbReference type="SAM" id="Phobius"/>
    </source>
</evidence>
<keyword evidence="2" id="KW-0145">Chemotaxis</keyword>
<dbReference type="InterPro" id="IPR029151">
    <property type="entry name" value="Sensor-like_sf"/>
</dbReference>
<keyword evidence="10" id="KW-1185">Reference proteome</keyword>
<dbReference type="GO" id="GO:0006935">
    <property type="term" value="P:chemotaxis"/>
    <property type="evidence" value="ECO:0007669"/>
    <property type="project" value="UniProtKB-KW"/>
</dbReference>
<sequence length="612" mass="65561">MFRMVRTSIAAQYVAMTIGLIFLTGAVIVGVMHYNLRQYVLQEAATDARDASRNMAVLLAGDIEGSKIDIASGTLVSVQAESVSDFVNHSLVDRTAQSIAGVATIFRREGADYLRVSTNVKKEDGSRAVGTRLAADHPAQAALARGEAYYGPAELFGKQFMTGYFPIKAQGGANVGTMFIGIPMEVYFAKIHTLQVMAVAAGLFALLAFGALAYATVRRSVRPLRSLIAAVRDIADGRLEAEVPCLDKANEFGQIARALEVFRDNAVRKISAEREAAARQEEAARERTRADGEKQQTDREISFAVDELATGLGRLAQGDVSRGIDSPFAGRLDDLRRDFNASLARLQDTLLQIRANAASIQQSGGDMRQSAEALSRRTESQAASLEETAAAVEEITVTVRASADRAQEANLRVTETRRTADESGLVVSSAIAAMGRIEEASRKIEQIIEVIDDIAFQTNLLALNAGIEAARAGDAGKGFAVVAQEVRELAQRSAEAAREIKSLIERSTQEVEAGSRLVQDTGAVLSTISAQVAAVSQHVETIATASRDQSAALQEVNTSVNHMDQMTQQNASMVESTSASSRKLADEADALMALVAQFRLAEQGSAARRYAA</sequence>
<accession>A0A285UXG1</accession>
<organism evidence="9 10">
    <name type="scientific">Rhizobium subbaraonis</name>
    <dbReference type="NCBI Taxonomy" id="908946"/>
    <lineage>
        <taxon>Bacteria</taxon>
        <taxon>Pseudomonadati</taxon>
        <taxon>Pseudomonadota</taxon>
        <taxon>Alphaproteobacteria</taxon>
        <taxon>Hyphomicrobiales</taxon>
        <taxon>Rhizobiaceae</taxon>
        <taxon>Rhizobium/Agrobacterium group</taxon>
        <taxon>Rhizobium</taxon>
    </lineage>
</organism>
<dbReference type="Pfam" id="PF00015">
    <property type="entry name" value="MCPsignal"/>
    <property type="match status" value="1"/>
</dbReference>
<dbReference type="Pfam" id="PF00672">
    <property type="entry name" value="HAMP"/>
    <property type="match status" value="1"/>
</dbReference>
<evidence type="ECO:0000256" key="2">
    <source>
        <dbReference type="ARBA" id="ARBA00022500"/>
    </source>
</evidence>
<keyword evidence="4" id="KW-0807">Transducer</keyword>
<proteinExistence type="inferred from homology"/>
<evidence type="ECO:0000256" key="1">
    <source>
        <dbReference type="ARBA" id="ARBA00004370"/>
    </source>
</evidence>
<comment type="subcellular location">
    <subcellularLocation>
        <location evidence="1">Membrane</location>
    </subcellularLocation>
</comment>
<dbReference type="RefSeq" id="WP_097141983.1">
    <property type="nucleotide sequence ID" value="NZ_OBQD01000015.1"/>
</dbReference>
<feature type="domain" description="HAMP" evidence="8">
    <location>
        <begin position="299"/>
        <end position="351"/>
    </location>
</feature>
<dbReference type="SMART" id="SM00304">
    <property type="entry name" value="HAMP"/>
    <property type="match status" value="2"/>
</dbReference>
<dbReference type="PROSITE" id="PS50885">
    <property type="entry name" value="HAMP"/>
    <property type="match status" value="2"/>
</dbReference>
<keyword evidence="6" id="KW-0472">Membrane</keyword>
<comment type="similarity">
    <text evidence="3">Belongs to the methyl-accepting chemotaxis (MCP) protein family.</text>
</comment>
<dbReference type="SUPFAM" id="SSF58104">
    <property type="entry name" value="Methyl-accepting chemotaxis protein (MCP) signaling domain"/>
    <property type="match status" value="1"/>
</dbReference>
<dbReference type="InterPro" id="IPR003660">
    <property type="entry name" value="HAMP_dom"/>
</dbReference>
<dbReference type="Pfam" id="PF17201">
    <property type="entry name" value="Cache_3-Cache_2"/>
    <property type="match status" value="1"/>
</dbReference>
<dbReference type="GO" id="GO:0007165">
    <property type="term" value="P:signal transduction"/>
    <property type="evidence" value="ECO:0007669"/>
    <property type="project" value="UniProtKB-KW"/>
</dbReference>
<evidence type="ECO:0000256" key="5">
    <source>
        <dbReference type="SAM" id="MobiDB-lite"/>
    </source>
</evidence>
<feature type="transmembrane region" description="Helical" evidence="6">
    <location>
        <begin position="196"/>
        <end position="217"/>
    </location>
</feature>
<evidence type="ECO:0000259" key="7">
    <source>
        <dbReference type="PROSITE" id="PS50111"/>
    </source>
</evidence>
<feature type="transmembrane region" description="Helical" evidence="6">
    <location>
        <begin position="12"/>
        <end position="34"/>
    </location>
</feature>
<dbReference type="CDD" id="cd11386">
    <property type="entry name" value="MCP_signal"/>
    <property type="match status" value="1"/>
</dbReference>
<feature type="region of interest" description="Disordered" evidence="5">
    <location>
        <begin position="278"/>
        <end position="299"/>
    </location>
</feature>
<reference evidence="9 10" key="1">
    <citation type="submission" date="2017-08" db="EMBL/GenBank/DDBJ databases">
        <authorList>
            <person name="de Groot N.N."/>
        </authorList>
    </citation>
    <scope>NUCLEOTIDE SEQUENCE [LARGE SCALE GENOMIC DNA]</scope>
    <source>
        <strain evidence="9 10">JC85</strain>
    </source>
</reference>
<dbReference type="PROSITE" id="PS50111">
    <property type="entry name" value="CHEMOTAXIS_TRANSDUC_2"/>
    <property type="match status" value="1"/>
</dbReference>
<evidence type="ECO:0000313" key="9">
    <source>
        <dbReference type="EMBL" id="SOC45426.1"/>
    </source>
</evidence>